<dbReference type="EMBL" id="CP118246">
    <property type="protein sequence ID" value="WDR03369.1"/>
    <property type="molecule type" value="Genomic_DNA"/>
</dbReference>
<dbReference type="RefSeq" id="WP_282219763.1">
    <property type="nucleotide sequence ID" value="NZ_CP118246.1"/>
</dbReference>
<evidence type="ECO:0000256" key="1">
    <source>
        <dbReference type="ARBA" id="ARBA00023002"/>
    </source>
</evidence>
<organism evidence="3 4">
    <name type="scientific">Devosia algicola</name>
    <dbReference type="NCBI Taxonomy" id="3026418"/>
    <lineage>
        <taxon>Bacteria</taxon>
        <taxon>Pseudomonadati</taxon>
        <taxon>Pseudomonadota</taxon>
        <taxon>Alphaproteobacteria</taxon>
        <taxon>Hyphomicrobiales</taxon>
        <taxon>Devosiaceae</taxon>
        <taxon>Devosia</taxon>
    </lineage>
</organism>
<proteinExistence type="predicted"/>
<gene>
    <name evidence="3" type="ORF">PSQ19_04355</name>
</gene>
<keyword evidence="1" id="KW-0560">Oxidoreductase</keyword>
<dbReference type="Proteomes" id="UP001220530">
    <property type="component" value="Chromosome"/>
</dbReference>
<sequence>MKQLKKNYDVAVVGGGLTGLASAIAAAKTGLETIHLSPDAPPDRRTSALMMPSVRYLMHAGLIEAPQAIGHPLTQIRIIDSTNRLLRAPETLFDAQEAGLAAFGWNFANSQLTENFKRASQSLGNLTTSPSTLAALTANGRLSYPRAL</sequence>
<accession>A0ABY7YQS0</accession>
<dbReference type="Pfam" id="PF01266">
    <property type="entry name" value="DAO"/>
    <property type="match status" value="1"/>
</dbReference>
<feature type="domain" description="FAD dependent oxidoreductase" evidence="2">
    <location>
        <begin position="9"/>
        <end position="86"/>
    </location>
</feature>
<name>A0ABY7YQS0_9HYPH</name>
<dbReference type="Gene3D" id="3.50.50.60">
    <property type="entry name" value="FAD/NAD(P)-binding domain"/>
    <property type="match status" value="1"/>
</dbReference>
<dbReference type="InterPro" id="IPR036188">
    <property type="entry name" value="FAD/NAD-bd_sf"/>
</dbReference>
<protein>
    <submittedName>
        <fullName evidence="3">FAD-binding protein</fullName>
    </submittedName>
</protein>
<evidence type="ECO:0000313" key="4">
    <source>
        <dbReference type="Proteomes" id="UP001220530"/>
    </source>
</evidence>
<evidence type="ECO:0000259" key="2">
    <source>
        <dbReference type="Pfam" id="PF01266"/>
    </source>
</evidence>
<reference evidence="3 4" key="1">
    <citation type="submission" date="2023-02" db="EMBL/GenBank/DDBJ databases">
        <title>Devosia algicola sp. nov., isolated from the phycosphere of marine algae.</title>
        <authorList>
            <person name="Kim J.M."/>
            <person name="Lee J.K."/>
            <person name="Choi B.J."/>
            <person name="Bayburt H."/>
            <person name="Jeon C.O."/>
        </authorList>
    </citation>
    <scope>NUCLEOTIDE SEQUENCE [LARGE SCALE GENOMIC DNA]</scope>
    <source>
        <strain evidence="3 4">G20-9</strain>
    </source>
</reference>
<dbReference type="SUPFAM" id="SSF51905">
    <property type="entry name" value="FAD/NAD(P)-binding domain"/>
    <property type="match status" value="1"/>
</dbReference>
<evidence type="ECO:0000313" key="3">
    <source>
        <dbReference type="EMBL" id="WDR03369.1"/>
    </source>
</evidence>
<dbReference type="InterPro" id="IPR006076">
    <property type="entry name" value="FAD-dep_OxRdtase"/>
</dbReference>
<keyword evidence="4" id="KW-1185">Reference proteome</keyword>